<organism evidence="2 3">
    <name type="scientific">Photobacterium swingsii</name>
    <dbReference type="NCBI Taxonomy" id="680026"/>
    <lineage>
        <taxon>Bacteria</taxon>
        <taxon>Pseudomonadati</taxon>
        <taxon>Pseudomonadota</taxon>
        <taxon>Gammaproteobacteria</taxon>
        <taxon>Vibrionales</taxon>
        <taxon>Vibrionaceae</taxon>
        <taxon>Photobacterium</taxon>
    </lineage>
</organism>
<sequence>MIKKMANTYLFQGNPRYYDMDTYLATHSYIYWRCPNYKDKIQIGDKAILWRAGKKAGMIAVGVIVEIPTPASKIQFPELLGQRFWTSDEMDVDDIKIGIKIKDVRLTYDESSTSREHFKLNPIVSKHRIITNPTGTVFKLEGAVADAMFLDWNNTSDLEIGESTSSEIFDSEGKYRYVLHKRRERSSALRKAKVKHFLTTNDFIHCELCRVNLNEKYPSSLSEGYIEVHHINPISTLAEHTPTHIDDLILLCPNCHRMVHRTKDAEKNLEDLKVWFLDK</sequence>
<feature type="domain" description="HNH nuclease" evidence="1">
    <location>
        <begin position="193"/>
        <end position="257"/>
    </location>
</feature>
<dbReference type="OrthoDB" id="5830103at2"/>
<comment type="caution">
    <text evidence="2">The sequence shown here is derived from an EMBL/GenBank/DDBJ whole genome shotgun (WGS) entry which is preliminary data.</text>
</comment>
<dbReference type="SMART" id="SM00507">
    <property type="entry name" value="HNHc"/>
    <property type="match status" value="1"/>
</dbReference>
<accession>A0A2T3P747</accession>
<dbReference type="InterPro" id="IPR003615">
    <property type="entry name" value="HNH_nuc"/>
</dbReference>
<dbReference type="CDD" id="cd00085">
    <property type="entry name" value="HNHc"/>
    <property type="match status" value="1"/>
</dbReference>
<dbReference type="GO" id="GO:0003676">
    <property type="term" value="F:nucleic acid binding"/>
    <property type="evidence" value="ECO:0007669"/>
    <property type="project" value="InterPro"/>
</dbReference>
<dbReference type="EMBL" id="PYLZ01000005">
    <property type="protein sequence ID" value="PSW24460.1"/>
    <property type="molecule type" value="Genomic_DNA"/>
</dbReference>
<evidence type="ECO:0000313" key="3">
    <source>
        <dbReference type="Proteomes" id="UP000240481"/>
    </source>
</evidence>
<dbReference type="Pfam" id="PF01844">
    <property type="entry name" value="HNH"/>
    <property type="match status" value="1"/>
</dbReference>
<reference evidence="2 3" key="1">
    <citation type="submission" date="2018-01" db="EMBL/GenBank/DDBJ databases">
        <title>Whole genome sequencing of Histamine producing bacteria.</title>
        <authorList>
            <person name="Butler K."/>
        </authorList>
    </citation>
    <scope>NUCLEOTIDE SEQUENCE [LARGE SCALE GENOMIC DNA]</scope>
    <source>
        <strain evidence="2 3">DSM 24669</strain>
    </source>
</reference>
<keyword evidence="3" id="KW-1185">Reference proteome</keyword>
<keyword evidence="2" id="KW-0378">Hydrolase</keyword>
<keyword evidence="2" id="KW-0255">Endonuclease</keyword>
<dbReference type="Proteomes" id="UP000240481">
    <property type="component" value="Unassembled WGS sequence"/>
</dbReference>
<dbReference type="InterPro" id="IPR002711">
    <property type="entry name" value="HNH"/>
</dbReference>
<dbReference type="Gene3D" id="1.10.30.50">
    <property type="match status" value="1"/>
</dbReference>
<dbReference type="GO" id="GO:0004519">
    <property type="term" value="F:endonuclease activity"/>
    <property type="evidence" value="ECO:0007669"/>
    <property type="project" value="UniProtKB-KW"/>
</dbReference>
<keyword evidence="2" id="KW-0540">Nuclease</keyword>
<dbReference type="InterPro" id="IPR015947">
    <property type="entry name" value="PUA-like_sf"/>
</dbReference>
<dbReference type="RefSeq" id="WP_048898969.1">
    <property type="nucleotide sequence ID" value="NZ_AP024853.1"/>
</dbReference>
<protein>
    <submittedName>
        <fullName evidence="2">HNH endonuclease</fullName>
    </submittedName>
</protein>
<gene>
    <name evidence="2" type="ORF">C9I94_10495</name>
</gene>
<dbReference type="AlphaFoldDB" id="A0A2T3P747"/>
<dbReference type="GO" id="GO:0008270">
    <property type="term" value="F:zinc ion binding"/>
    <property type="evidence" value="ECO:0007669"/>
    <property type="project" value="InterPro"/>
</dbReference>
<name>A0A2T3P747_9GAMM</name>
<dbReference type="SUPFAM" id="SSF88697">
    <property type="entry name" value="PUA domain-like"/>
    <property type="match status" value="1"/>
</dbReference>
<proteinExistence type="predicted"/>
<evidence type="ECO:0000313" key="2">
    <source>
        <dbReference type="EMBL" id="PSW24460.1"/>
    </source>
</evidence>
<evidence type="ECO:0000259" key="1">
    <source>
        <dbReference type="SMART" id="SM00507"/>
    </source>
</evidence>